<evidence type="ECO:0000313" key="2">
    <source>
        <dbReference type="EMBL" id="KTC84455.1"/>
    </source>
</evidence>
<dbReference type="PATRIC" id="fig|29422.6.peg.1400"/>
<name>A0A0W0SM16_9GAMM</name>
<dbReference type="STRING" id="29422.Lbru_1323"/>
<dbReference type="RefSeq" id="WP_058441406.1">
    <property type="nucleotide sequence ID" value="NZ_CAAAHU010000028.1"/>
</dbReference>
<sequence length="233" mass="26676">MELKQDKSSAIISQGIETLIDRLKQEGVNAGKAEAEQIINEARLKANELLNRAQEQSQMLLNKAHQEILNEKQAAEDALQLAARNMRLELRQNLMDRFAQEVQRIAHKELNNEELIRQLIFLIATDIKVQMTAFKAKKVEIELPKTVLDFEEIKKNPSLMEKDLLKELVQSITHQMLKAGMSVKVNQTEQVAGIKVHLMDEEIVLDITEEAVSKLLIKHMQPRFRALLEGLLK</sequence>
<keyword evidence="3" id="KW-1185">Reference proteome</keyword>
<comment type="caution">
    <text evidence="2">The sequence shown here is derived from an EMBL/GenBank/DDBJ whole genome shotgun (WGS) entry which is preliminary data.</text>
</comment>
<dbReference type="OrthoDB" id="275663at2"/>
<dbReference type="Proteomes" id="UP000054742">
    <property type="component" value="Unassembled WGS sequence"/>
</dbReference>
<dbReference type="AlphaFoldDB" id="A0A0W0SM16"/>
<feature type="coiled-coil region" evidence="1">
    <location>
        <begin position="32"/>
        <end position="85"/>
    </location>
</feature>
<evidence type="ECO:0000256" key="1">
    <source>
        <dbReference type="SAM" id="Coils"/>
    </source>
</evidence>
<evidence type="ECO:0000313" key="3">
    <source>
        <dbReference type="Proteomes" id="UP000054742"/>
    </source>
</evidence>
<accession>A0A0W0SM16</accession>
<dbReference type="EMBL" id="LNXV01000009">
    <property type="protein sequence ID" value="KTC84455.1"/>
    <property type="molecule type" value="Genomic_DNA"/>
</dbReference>
<keyword evidence="1" id="KW-0175">Coiled coil</keyword>
<reference evidence="2 3" key="1">
    <citation type="submission" date="2015-11" db="EMBL/GenBank/DDBJ databases">
        <title>Genomic analysis of 38 Legionella species identifies large and diverse effector repertoires.</title>
        <authorList>
            <person name="Burstein D."/>
            <person name="Amaro F."/>
            <person name="Zusman T."/>
            <person name="Lifshitz Z."/>
            <person name="Cohen O."/>
            <person name="Gilbert J.A."/>
            <person name="Pupko T."/>
            <person name="Shuman H.A."/>
            <person name="Segal G."/>
        </authorList>
    </citation>
    <scope>NUCLEOTIDE SEQUENCE [LARGE SCALE GENOMIC DNA]</scope>
    <source>
        <strain evidence="2 3">ATCC 43878</strain>
    </source>
</reference>
<organism evidence="2 3">
    <name type="scientific">Legionella brunensis</name>
    <dbReference type="NCBI Taxonomy" id="29422"/>
    <lineage>
        <taxon>Bacteria</taxon>
        <taxon>Pseudomonadati</taxon>
        <taxon>Pseudomonadota</taxon>
        <taxon>Gammaproteobacteria</taxon>
        <taxon>Legionellales</taxon>
        <taxon>Legionellaceae</taxon>
        <taxon>Legionella</taxon>
    </lineage>
</organism>
<proteinExistence type="predicted"/>
<gene>
    <name evidence="2" type="ORF">Lbru_1323</name>
</gene>
<protein>
    <submittedName>
        <fullName evidence="2">V-type ATP synthase subunit E</fullName>
    </submittedName>
</protein>